<gene>
    <name evidence="8" type="ORF">HU200_039408</name>
</gene>
<feature type="region of interest" description="Disordered" evidence="6">
    <location>
        <begin position="94"/>
        <end position="128"/>
    </location>
</feature>
<dbReference type="InterPro" id="IPR039309">
    <property type="entry name" value="BT1"/>
</dbReference>
<proteinExistence type="predicted"/>
<feature type="compositionally biased region" description="Low complexity" evidence="6">
    <location>
        <begin position="94"/>
        <end position="108"/>
    </location>
</feature>
<evidence type="ECO:0000256" key="2">
    <source>
        <dbReference type="ARBA" id="ARBA00022448"/>
    </source>
</evidence>
<keyword evidence="3 7" id="KW-0812">Transmembrane</keyword>
<feature type="region of interest" description="Disordered" evidence="6">
    <location>
        <begin position="1"/>
        <end position="51"/>
    </location>
</feature>
<evidence type="ECO:0000256" key="7">
    <source>
        <dbReference type="SAM" id="Phobius"/>
    </source>
</evidence>
<evidence type="ECO:0000256" key="3">
    <source>
        <dbReference type="ARBA" id="ARBA00022692"/>
    </source>
</evidence>
<evidence type="ECO:0000256" key="1">
    <source>
        <dbReference type="ARBA" id="ARBA00004141"/>
    </source>
</evidence>
<keyword evidence="5 7" id="KW-0472">Membrane</keyword>
<evidence type="ECO:0000313" key="8">
    <source>
        <dbReference type="EMBL" id="KAF8692769.1"/>
    </source>
</evidence>
<feature type="transmembrane region" description="Helical" evidence="7">
    <location>
        <begin position="347"/>
        <end position="369"/>
    </location>
</feature>
<evidence type="ECO:0000256" key="4">
    <source>
        <dbReference type="ARBA" id="ARBA00022989"/>
    </source>
</evidence>
<dbReference type="GO" id="GO:0016020">
    <property type="term" value="C:membrane"/>
    <property type="evidence" value="ECO:0007669"/>
    <property type="project" value="UniProtKB-SubCell"/>
</dbReference>
<organism evidence="8 9">
    <name type="scientific">Digitaria exilis</name>
    <dbReference type="NCBI Taxonomy" id="1010633"/>
    <lineage>
        <taxon>Eukaryota</taxon>
        <taxon>Viridiplantae</taxon>
        <taxon>Streptophyta</taxon>
        <taxon>Embryophyta</taxon>
        <taxon>Tracheophyta</taxon>
        <taxon>Spermatophyta</taxon>
        <taxon>Magnoliopsida</taxon>
        <taxon>Liliopsida</taxon>
        <taxon>Poales</taxon>
        <taxon>Poaceae</taxon>
        <taxon>PACMAD clade</taxon>
        <taxon>Panicoideae</taxon>
        <taxon>Panicodae</taxon>
        <taxon>Paniceae</taxon>
        <taxon>Anthephorinae</taxon>
        <taxon>Digitaria</taxon>
    </lineage>
</organism>
<keyword evidence="4 7" id="KW-1133">Transmembrane helix</keyword>
<feature type="compositionally biased region" description="Pro residues" evidence="6">
    <location>
        <begin position="28"/>
        <end position="49"/>
    </location>
</feature>
<reference evidence="8" key="1">
    <citation type="submission" date="2020-07" db="EMBL/GenBank/DDBJ databases">
        <title>Genome sequence and genetic diversity analysis of an under-domesticated orphan crop, white fonio (Digitaria exilis).</title>
        <authorList>
            <person name="Bennetzen J.L."/>
            <person name="Chen S."/>
            <person name="Ma X."/>
            <person name="Wang X."/>
            <person name="Yssel A.E.J."/>
            <person name="Chaluvadi S.R."/>
            <person name="Johnson M."/>
            <person name="Gangashetty P."/>
            <person name="Hamidou F."/>
            <person name="Sanogo M.D."/>
            <person name="Zwaenepoel A."/>
            <person name="Wallace J."/>
            <person name="Van De Peer Y."/>
            <person name="Van Deynze A."/>
        </authorList>
    </citation>
    <scope>NUCLEOTIDE SEQUENCE</scope>
    <source>
        <tissue evidence="8">Leaves</tissue>
    </source>
</reference>
<dbReference type="Proteomes" id="UP000636709">
    <property type="component" value="Unassembled WGS sequence"/>
</dbReference>
<dbReference type="Pfam" id="PF03092">
    <property type="entry name" value="BT1"/>
    <property type="match status" value="1"/>
</dbReference>
<name>A0A835B8L5_9POAL</name>
<feature type="region of interest" description="Disordered" evidence="6">
    <location>
        <begin position="172"/>
        <end position="193"/>
    </location>
</feature>
<accession>A0A835B8L5</accession>
<comment type="subcellular location">
    <subcellularLocation>
        <location evidence="1">Membrane</location>
        <topology evidence="1">Multi-pass membrane protein</topology>
    </subcellularLocation>
</comment>
<dbReference type="PANTHER" id="PTHR31585:SF12">
    <property type="entry name" value="FOLATE-BIOPTERIN TRANSPORTER 9, CHLOROPLASTIC-RELATED"/>
    <property type="match status" value="1"/>
</dbReference>
<evidence type="ECO:0000256" key="6">
    <source>
        <dbReference type="SAM" id="MobiDB-lite"/>
    </source>
</evidence>
<keyword evidence="9" id="KW-1185">Reference proteome</keyword>
<protein>
    <submittedName>
        <fullName evidence="8">Uncharacterized protein</fullName>
    </submittedName>
</protein>
<dbReference type="EMBL" id="JACEFO010001931">
    <property type="protein sequence ID" value="KAF8692769.1"/>
    <property type="molecule type" value="Genomic_DNA"/>
</dbReference>
<sequence>MPPDADDAGGAVAAETPGRQAAGRLRPVPVPAPPAPALKPPPETAPSPAPVAAARLTPAAERRGRLREMRRVWWVCGVGYWVQGFRCFRGWPSTSTSPAASASAPPRCSSRRTRHSPSPSALFGASPTATSDARTASLHLQLEEPKIMFTAFSVLLGFQLALSLGTKETLPSTQETLASTPRNTRSPSGQKLIGSQSCKQFSNLMMAVSRGQDILPSHMDHDIICCCAYSVWNDVLLSDSVSEACPSIIGLSKVMDKSCVLSLTVLYNRYLKRIHLRHPYRWNSNAICCSSSSQILPLLKQINLMLGIPTRSMCFVSQLLLRQLLSSSSSILCLLSSLCPPGCEGSLFAFFTSGLVFSAILSGVFGVGLSTSNRVSSVDYSNLPLGICCRVCCTASTGMDILVPEKWTADEKIVIQMI</sequence>
<dbReference type="AlphaFoldDB" id="A0A835B8L5"/>
<dbReference type="PANTHER" id="PTHR31585">
    <property type="entry name" value="FOLATE-BIOPTERIN TRANSPORTER 1, CHLOROPLASTIC"/>
    <property type="match status" value="1"/>
</dbReference>
<evidence type="ECO:0000256" key="5">
    <source>
        <dbReference type="ARBA" id="ARBA00023136"/>
    </source>
</evidence>
<keyword evidence="2" id="KW-0813">Transport</keyword>
<comment type="caution">
    <text evidence="8">The sequence shown here is derived from an EMBL/GenBank/DDBJ whole genome shotgun (WGS) entry which is preliminary data.</text>
</comment>
<evidence type="ECO:0000313" key="9">
    <source>
        <dbReference type="Proteomes" id="UP000636709"/>
    </source>
</evidence>